<dbReference type="PROSITE" id="PS50850">
    <property type="entry name" value="MFS"/>
    <property type="match status" value="1"/>
</dbReference>
<feature type="transmembrane region" description="Helical" evidence="7">
    <location>
        <begin position="148"/>
        <end position="166"/>
    </location>
</feature>
<evidence type="ECO:0000256" key="5">
    <source>
        <dbReference type="ARBA" id="ARBA00023136"/>
    </source>
</evidence>
<keyword evidence="3 7" id="KW-0812">Transmembrane</keyword>
<dbReference type="PANTHER" id="PTHR23504">
    <property type="entry name" value="MAJOR FACILITATOR SUPERFAMILY DOMAIN-CONTAINING PROTEIN 10"/>
    <property type="match status" value="1"/>
</dbReference>
<dbReference type="GO" id="GO:0022857">
    <property type="term" value="F:transmembrane transporter activity"/>
    <property type="evidence" value="ECO:0007669"/>
    <property type="project" value="InterPro"/>
</dbReference>
<dbReference type="KEGG" id="aalt:CC77DRAFT_930875"/>
<evidence type="ECO:0000256" key="1">
    <source>
        <dbReference type="ARBA" id="ARBA00004141"/>
    </source>
</evidence>
<feature type="transmembrane region" description="Helical" evidence="7">
    <location>
        <begin position="498"/>
        <end position="522"/>
    </location>
</feature>
<dbReference type="OMA" id="RAYATQP"/>
<feature type="transmembrane region" description="Helical" evidence="7">
    <location>
        <begin position="528"/>
        <end position="548"/>
    </location>
</feature>
<evidence type="ECO:0000259" key="8">
    <source>
        <dbReference type="PROSITE" id="PS50850"/>
    </source>
</evidence>
<evidence type="ECO:0000256" key="6">
    <source>
        <dbReference type="SAM" id="MobiDB-lite"/>
    </source>
</evidence>
<feature type="transmembrane region" description="Helical" evidence="7">
    <location>
        <begin position="50"/>
        <end position="72"/>
    </location>
</feature>
<dbReference type="PANTHER" id="PTHR23504:SF2">
    <property type="entry name" value="TRANSPORTER, PUTATIVE (AFU_ORTHOLOGUE AFUA_8G04150)-RELATED"/>
    <property type="match status" value="1"/>
</dbReference>
<evidence type="ECO:0000256" key="3">
    <source>
        <dbReference type="ARBA" id="ARBA00022692"/>
    </source>
</evidence>
<feature type="transmembrane region" description="Helical" evidence="7">
    <location>
        <begin position="186"/>
        <end position="208"/>
    </location>
</feature>
<proteinExistence type="predicted"/>
<dbReference type="InterPro" id="IPR020846">
    <property type="entry name" value="MFS_dom"/>
</dbReference>
<feature type="transmembrane region" description="Helical" evidence="7">
    <location>
        <begin position="406"/>
        <end position="426"/>
    </location>
</feature>
<dbReference type="InterPro" id="IPR036259">
    <property type="entry name" value="MFS_trans_sf"/>
</dbReference>
<keyword evidence="2" id="KW-0813">Transport</keyword>
<feature type="transmembrane region" description="Helical" evidence="7">
    <location>
        <begin position="84"/>
        <end position="108"/>
    </location>
</feature>
<dbReference type="RefSeq" id="XP_018387962.1">
    <property type="nucleotide sequence ID" value="XM_018534189.1"/>
</dbReference>
<dbReference type="Proteomes" id="UP000077248">
    <property type="component" value="Unassembled WGS sequence"/>
</dbReference>
<evidence type="ECO:0000256" key="4">
    <source>
        <dbReference type="ARBA" id="ARBA00022989"/>
    </source>
</evidence>
<sequence length="585" mass="64098">MPPDPKDAPFPTKQLIILGICRFSEPLAFNSILAYSALMVQDLGISKHDASFYAGLLVSAYAIAEAMTAPLWGMVSDVYGRKPVALIGLLGVALSSLLFGVAQTYWVALLARFIGGALNGNVAIMQTMVAESVKNPAHEPRAYATQPFVWTVGGIIGSAMGGFLAQPARLYPHAFDKHGLFGRYPYLLPNLIAAIGIMLAILQGMIFLEETLVREEKEEGANGIADHHEQHDYHDHLDTINETPANERSRLLGPPANHPHANREARGSTAGSMRHRGSIASYTRDRLASMSVSGSIRHIRKRASFLEEGMPMPFDQRFDIRRSSFGTMHSIKIQQDVLPMRGGPTPKPRKTFNRTVVMIVLAMSIFAFHQMAFISILPVYILDTPTTTGLDFKGGLGMDLPDVGKFLTVNGFITLFVQGFIFPIFVEWAGVWNSFIWMIILYPITYLIVPFISAFPHELETPGIYLSLFLQAFFGIIVFPCALILMKNAVPSPLVLGRVNGIAMSACCLARTISSPLIGLIYSLGGSAAAWFALAAAAIFGMVQLFWVPKEDVGSVQIDNGLKKVMHHDMDEDAVDDISIIESVR</sequence>
<protein>
    <submittedName>
        <fullName evidence="9">MFS general substrate transporter</fullName>
    </submittedName>
</protein>
<dbReference type="VEuPathDB" id="FungiDB:CC77DRAFT_930875"/>
<keyword evidence="5 7" id="KW-0472">Membrane</keyword>
<feature type="transmembrane region" description="Helical" evidence="7">
    <location>
        <begin position="464"/>
        <end position="486"/>
    </location>
</feature>
<feature type="transmembrane region" description="Helical" evidence="7">
    <location>
        <begin position="356"/>
        <end position="381"/>
    </location>
</feature>
<dbReference type="InterPro" id="IPR001958">
    <property type="entry name" value="Tet-R_TetA/multi-R_MdtG-like"/>
</dbReference>
<dbReference type="PRINTS" id="PR01035">
    <property type="entry name" value="TCRTETA"/>
</dbReference>
<organism evidence="9 10">
    <name type="scientific">Alternaria alternata</name>
    <name type="common">Alternaria rot fungus</name>
    <name type="synonym">Torula alternata</name>
    <dbReference type="NCBI Taxonomy" id="5599"/>
    <lineage>
        <taxon>Eukaryota</taxon>
        <taxon>Fungi</taxon>
        <taxon>Dikarya</taxon>
        <taxon>Ascomycota</taxon>
        <taxon>Pezizomycotina</taxon>
        <taxon>Dothideomycetes</taxon>
        <taxon>Pleosporomycetidae</taxon>
        <taxon>Pleosporales</taxon>
        <taxon>Pleosporineae</taxon>
        <taxon>Pleosporaceae</taxon>
        <taxon>Alternaria</taxon>
        <taxon>Alternaria sect. Alternaria</taxon>
        <taxon>Alternaria alternata complex</taxon>
    </lineage>
</organism>
<evidence type="ECO:0000313" key="10">
    <source>
        <dbReference type="Proteomes" id="UP000077248"/>
    </source>
</evidence>
<reference evidence="9 10" key="1">
    <citation type="submission" date="2016-05" db="EMBL/GenBank/DDBJ databases">
        <title>Comparative analysis of secretome profiles of manganese(II)-oxidizing ascomycete fungi.</title>
        <authorList>
            <consortium name="DOE Joint Genome Institute"/>
            <person name="Zeiner C.A."/>
            <person name="Purvine S.O."/>
            <person name="Zink E.M."/>
            <person name="Wu S."/>
            <person name="Pasa-Tolic L."/>
            <person name="Chaput D.L."/>
            <person name="Haridas S."/>
            <person name="Grigoriev I.V."/>
            <person name="Santelli C.M."/>
            <person name="Hansel C.M."/>
        </authorList>
    </citation>
    <scope>NUCLEOTIDE SEQUENCE [LARGE SCALE GENOMIC DNA]</scope>
    <source>
        <strain evidence="9 10">SRC1lrK2f</strain>
    </source>
</reference>
<comment type="subcellular location">
    <subcellularLocation>
        <location evidence="1">Membrane</location>
        <topology evidence="1">Multi-pass membrane protein</topology>
    </subcellularLocation>
</comment>
<dbReference type="Pfam" id="PF07690">
    <property type="entry name" value="MFS_1"/>
    <property type="match status" value="1"/>
</dbReference>
<dbReference type="CDD" id="cd17330">
    <property type="entry name" value="MFS_SLC46_TetA_like"/>
    <property type="match status" value="1"/>
</dbReference>
<feature type="domain" description="Major facilitator superfamily (MFS) profile" evidence="8">
    <location>
        <begin position="14"/>
        <end position="553"/>
    </location>
</feature>
<evidence type="ECO:0000256" key="2">
    <source>
        <dbReference type="ARBA" id="ARBA00022448"/>
    </source>
</evidence>
<dbReference type="GO" id="GO:0016020">
    <property type="term" value="C:membrane"/>
    <property type="evidence" value="ECO:0007669"/>
    <property type="project" value="UniProtKB-SubCell"/>
</dbReference>
<feature type="transmembrane region" description="Helical" evidence="7">
    <location>
        <begin position="15"/>
        <end position="38"/>
    </location>
</feature>
<evidence type="ECO:0000256" key="7">
    <source>
        <dbReference type="SAM" id="Phobius"/>
    </source>
</evidence>
<dbReference type="Gene3D" id="1.20.1250.20">
    <property type="entry name" value="MFS general substrate transporter like domains"/>
    <property type="match status" value="1"/>
</dbReference>
<feature type="region of interest" description="Disordered" evidence="6">
    <location>
        <begin position="246"/>
        <end position="276"/>
    </location>
</feature>
<keyword evidence="10" id="KW-1185">Reference proteome</keyword>
<feature type="transmembrane region" description="Helical" evidence="7">
    <location>
        <begin position="435"/>
        <end position="452"/>
    </location>
</feature>
<evidence type="ECO:0000313" key="9">
    <source>
        <dbReference type="EMBL" id="OAG22541.1"/>
    </source>
</evidence>
<accession>A0A177DTQ5</accession>
<dbReference type="GeneID" id="29119783"/>
<name>A0A177DTQ5_ALTAL</name>
<dbReference type="EMBL" id="KV441474">
    <property type="protein sequence ID" value="OAG22541.1"/>
    <property type="molecule type" value="Genomic_DNA"/>
</dbReference>
<dbReference type="InterPro" id="IPR011701">
    <property type="entry name" value="MFS"/>
</dbReference>
<dbReference type="SUPFAM" id="SSF103473">
    <property type="entry name" value="MFS general substrate transporter"/>
    <property type="match status" value="1"/>
</dbReference>
<keyword evidence="4 7" id="KW-1133">Transmembrane helix</keyword>
<gene>
    <name evidence="9" type="ORF">CC77DRAFT_930875</name>
</gene>
<dbReference type="AlphaFoldDB" id="A0A177DTQ5"/>